<proteinExistence type="predicted"/>
<dbReference type="AlphaFoldDB" id="C0N9D5"/>
<keyword evidence="2" id="KW-1185">Reference proteome</keyword>
<dbReference type="HOGENOM" id="CLU_3345886_0_0_6"/>
<accession>C0N9D5</accession>
<name>C0N9D5_9GAMM</name>
<evidence type="ECO:0000313" key="1">
    <source>
        <dbReference type="EMBL" id="EEF78683.1"/>
    </source>
</evidence>
<dbReference type="EMBL" id="GG657906">
    <property type="protein sequence ID" value="EEF78683.1"/>
    <property type="molecule type" value="Genomic_DNA"/>
</dbReference>
<sequence>MEVNAYTAAELICRKILMHVAADKGADEGKSFAAYLT</sequence>
<organism evidence="1 2">
    <name type="scientific">Methylophaga thiooxydans DMS010</name>
    <dbReference type="NCBI Taxonomy" id="637616"/>
    <lineage>
        <taxon>Bacteria</taxon>
        <taxon>Pseudomonadati</taxon>
        <taxon>Pseudomonadota</taxon>
        <taxon>Gammaproteobacteria</taxon>
        <taxon>Thiotrichales</taxon>
        <taxon>Piscirickettsiaceae</taxon>
        <taxon>Methylophaga</taxon>
    </lineage>
</organism>
<protein>
    <submittedName>
        <fullName evidence="1">Uncharacterized protein</fullName>
    </submittedName>
</protein>
<evidence type="ECO:0000313" key="2">
    <source>
        <dbReference type="Proteomes" id="UP000004679"/>
    </source>
</evidence>
<gene>
    <name evidence="1" type="ORF">MDMS009_2856</name>
</gene>
<reference evidence="1 2" key="1">
    <citation type="journal article" date="2011" name="J. Bacteriol.">
        <title>Draft genome sequence of the chemolithoheterotrophic, halophilic methylotroph Methylophaga thiooxydans DMS010.</title>
        <authorList>
            <person name="Boden R."/>
            <person name="Ferriera S."/>
            <person name="Johnson J."/>
            <person name="Kelly D.P."/>
            <person name="Murrell J.C."/>
            <person name="Schafer H."/>
        </authorList>
    </citation>
    <scope>NUCLEOTIDE SEQUENCE [LARGE SCALE GENOMIC DNA]</scope>
    <source>
        <strain evidence="1 2">DMS010</strain>
    </source>
</reference>
<dbReference type="Proteomes" id="UP000004679">
    <property type="component" value="Unassembled WGS sequence"/>
</dbReference>